<comment type="caution">
    <text evidence="1">The sequence shown here is derived from an EMBL/GenBank/DDBJ whole genome shotgun (WGS) entry which is preliminary data.</text>
</comment>
<sequence length="75" mass="8801">MTLKQNRHPDVNILSVEAKLNCWLNRKIAISYDLYSKENWSSSFLLTANRYPKKQPHVVALRIAMQMSWQSVLPK</sequence>
<dbReference type="EMBL" id="JANATA010000005">
    <property type="protein sequence ID" value="MCP3428223.1"/>
    <property type="molecule type" value="Genomic_DNA"/>
</dbReference>
<evidence type="ECO:0000313" key="1">
    <source>
        <dbReference type="EMBL" id="MCP3428223.1"/>
    </source>
</evidence>
<gene>
    <name evidence="1" type="ORF">NLF92_04615</name>
</gene>
<name>A0AA41X1G3_9ALTE</name>
<reference evidence="1" key="1">
    <citation type="submission" date="2022-07" db="EMBL/GenBank/DDBJ databases">
        <title>Characterization of the Novel Bacterium Alteromonas immobilis LMIT006 and Alteromonas gregis LMIT007.</title>
        <authorList>
            <person name="Lin X."/>
        </authorList>
    </citation>
    <scope>NUCLEOTIDE SEQUENCE</scope>
    <source>
        <strain evidence="1">LMIT007</strain>
    </source>
</reference>
<dbReference type="RefSeq" id="WP_254099341.1">
    <property type="nucleotide sequence ID" value="NZ_JANATA010000005.1"/>
</dbReference>
<proteinExistence type="predicted"/>
<organism evidence="1 2">
    <name type="scientific">Opacimonas viscosa</name>
    <dbReference type="NCBI Taxonomy" id="2961944"/>
    <lineage>
        <taxon>Bacteria</taxon>
        <taxon>Pseudomonadati</taxon>
        <taxon>Pseudomonadota</taxon>
        <taxon>Gammaproteobacteria</taxon>
        <taxon>Alteromonadales</taxon>
        <taxon>Alteromonadaceae</taxon>
        <taxon>Opacimonas</taxon>
    </lineage>
</organism>
<accession>A0AA41X1G3</accession>
<dbReference type="Proteomes" id="UP001165413">
    <property type="component" value="Unassembled WGS sequence"/>
</dbReference>
<dbReference type="AlphaFoldDB" id="A0AA41X1G3"/>
<keyword evidence="2" id="KW-1185">Reference proteome</keyword>
<evidence type="ECO:0000313" key="2">
    <source>
        <dbReference type="Proteomes" id="UP001165413"/>
    </source>
</evidence>
<protein>
    <submittedName>
        <fullName evidence="1">Uncharacterized protein</fullName>
    </submittedName>
</protein>